<dbReference type="Proteomes" id="UP001158576">
    <property type="component" value="Chromosome PAR"/>
</dbReference>
<gene>
    <name evidence="3" type="ORF">OKIOD_LOCUS185</name>
</gene>
<feature type="region of interest" description="Disordered" evidence="1">
    <location>
        <begin position="54"/>
        <end position="73"/>
    </location>
</feature>
<protein>
    <submittedName>
        <fullName evidence="3">Oidioi.mRNA.OKI2018_I69.PAR.g8627.t2.cds</fullName>
    </submittedName>
</protein>
<name>A0ABN7RGU4_OIKDI</name>
<sequence length="150" mass="16960">MKIFWQFREIGSYDELYEEVKGWDATTIVLLSALVIGFLAGIISLFWCLCCRSKNSSSDEQDPEDPLTPKLPNKDSVVIRKNLSIYEADKRISKLPDMNEESILLDSGNHETIDLEDMPEDRNGTDGPKSPPPPLIEDESEEEASKIENL</sequence>
<evidence type="ECO:0000256" key="1">
    <source>
        <dbReference type="SAM" id="MobiDB-lite"/>
    </source>
</evidence>
<evidence type="ECO:0000313" key="3">
    <source>
        <dbReference type="EMBL" id="CAG5077083.1"/>
    </source>
</evidence>
<proteinExistence type="predicted"/>
<keyword evidence="2" id="KW-0472">Membrane</keyword>
<feature type="transmembrane region" description="Helical" evidence="2">
    <location>
        <begin position="28"/>
        <end position="49"/>
    </location>
</feature>
<keyword evidence="2" id="KW-1133">Transmembrane helix</keyword>
<keyword evidence="4" id="KW-1185">Reference proteome</keyword>
<dbReference type="EMBL" id="OU015568">
    <property type="protein sequence ID" value="CAG5077083.1"/>
    <property type="molecule type" value="Genomic_DNA"/>
</dbReference>
<keyword evidence="2" id="KW-0812">Transmembrane</keyword>
<evidence type="ECO:0000313" key="4">
    <source>
        <dbReference type="Proteomes" id="UP001158576"/>
    </source>
</evidence>
<organism evidence="3 4">
    <name type="scientific">Oikopleura dioica</name>
    <name type="common">Tunicate</name>
    <dbReference type="NCBI Taxonomy" id="34765"/>
    <lineage>
        <taxon>Eukaryota</taxon>
        <taxon>Metazoa</taxon>
        <taxon>Chordata</taxon>
        <taxon>Tunicata</taxon>
        <taxon>Appendicularia</taxon>
        <taxon>Copelata</taxon>
        <taxon>Oikopleuridae</taxon>
        <taxon>Oikopleura</taxon>
    </lineage>
</organism>
<reference evidence="3 4" key="1">
    <citation type="submission" date="2021-04" db="EMBL/GenBank/DDBJ databases">
        <authorList>
            <person name="Bliznina A."/>
        </authorList>
    </citation>
    <scope>NUCLEOTIDE SEQUENCE [LARGE SCALE GENOMIC DNA]</scope>
</reference>
<evidence type="ECO:0000256" key="2">
    <source>
        <dbReference type="SAM" id="Phobius"/>
    </source>
</evidence>
<accession>A0ABN7RGU4</accession>
<feature type="region of interest" description="Disordered" evidence="1">
    <location>
        <begin position="101"/>
        <end position="150"/>
    </location>
</feature>